<evidence type="ECO:0000256" key="6">
    <source>
        <dbReference type="ARBA" id="ARBA00022833"/>
    </source>
</evidence>
<dbReference type="SUPFAM" id="SSF53187">
    <property type="entry name" value="Zn-dependent exopeptidases"/>
    <property type="match status" value="1"/>
</dbReference>
<dbReference type="GO" id="GO:0016485">
    <property type="term" value="P:protein processing"/>
    <property type="evidence" value="ECO:0007669"/>
    <property type="project" value="TreeGrafter"/>
</dbReference>
<dbReference type="Gene3D" id="3.40.630.10">
    <property type="entry name" value="Zn peptidases"/>
    <property type="match status" value="2"/>
</dbReference>
<comment type="cofactor">
    <cofactor evidence="1">
        <name>Zn(2+)</name>
        <dbReference type="ChEBI" id="CHEBI:29105"/>
    </cofactor>
</comment>
<dbReference type="InterPro" id="IPR000834">
    <property type="entry name" value="Peptidase_M14"/>
</dbReference>
<dbReference type="InterPro" id="IPR057247">
    <property type="entry name" value="CARBOXYPEPT_ZN_2"/>
</dbReference>
<dbReference type="InterPro" id="IPR050753">
    <property type="entry name" value="Peptidase_M14_domain"/>
</dbReference>
<dbReference type="PROSITE" id="PS51257">
    <property type="entry name" value="PROKAR_LIPOPROTEIN"/>
    <property type="match status" value="1"/>
</dbReference>
<dbReference type="AlphaFoldDB" id="A0A8W8ISA0"/>
<dbReference type="Gene3D" id="2.60.40.1120">
    <property type="entry name" value="Carboxypeptidase-like, regulatory domain"/>
    <property type="match status" value="1"/>
</dbReference>
<dbReference type="EnsemblMetazoa" id="G1535.6">
    <property type="protein sequence ID" value="G1535.6:cds"/>
    <property type="gene ID" value="G1535"/>
</dbReference>
<keyword evidence="7" id="KW-0325">Glycoprotein</keyword>
<evidence type="ECO:0000256" key="1">
    <source>
        <dbReference type="ARBA" id="ARBA00001947"/>
    </source>
</evidence>
<dbReference type="Proteomes" id="UP000005408">
    <property type="component" value="Unassembled WGS sequence"/>
</dbReference>
<protein>
    <recommendedName>
        <fullName evidence="10">Peptidase M14 domain-containing protein</fullName>
    </recommendedName>
</protein>
<dbReference type="PROSITE" id="PS52035">
    <property type="entry name" value="PEPTIDASE_M14"/>
    <property type="match status" value="1"/>
</dbReference>
<evidence type="ECO:0000256" key="2">
    <source>
        <dbReference type="ARBA" id="ARBA00005988"/>
    </source>
</evidence>
<accession>A0A8W8ISA0</accession>
<evidence type="ECO:0000259" key="10">
    <source>
        <dbReference type="PROSITE" id="PS52035"/>
    </source>
</evidence>
<dbReference type="GO" id="GO:0005615">
    <property type="term" value="C:extracellular space"/>
    <property type="evidence" value="ECO:0007669"/>
    <property type="project" value="TreeGrafter"/>
</dbReference>
<feature type="active site" description="Proton donor/acceptor" evidence="8">
    <location>
        <position position="254"/>
    </location>
</feature>
<dbReference type="GO" id="GO:0006518">
    <property type="term" value="P:peptide metabolic process"/>
    <property type="evidence" value="ECO:0007669"/>
    <property type="project" value="TreeGrafter"/>
</dbReference>
<keyword evidence="3" id="KW-0645">Protease</keyword>
<feature type="chain" id="PRO_5036480084" description="Peptidase M14 domain-containing protein" evidence="9">
    <location>
        <begin position="19"/>
        <end position="434"/>
    </location>
</feature>
<keyword evidence="9" id="KW-0732">Signal</keyword>
<evidence type="ECO:0000256" key="9">
    <source>
        <dbReference type="SAM" id="SignalP"/>
    </source>
</evidence>
<keyword evidence="4" id="KW-0479">Metal-binding</keyword>
<dbReference type="InterPro" id="IPR008969">
    <property type="entry name" value="CarboxyPept-like_regulatory"/>
</dbReference>
<feature type="domain" description="Peptidase M14" evidence="10">
    <location>
        <begin position="27"/>
        <end position="284"/>
    </location>
</feature>
<dbReference type="PANTHER" id="PTHR11532:SF62">
    <property type="entry name" value="CARBOXYPEPTIDASE D"/>
    <property type="match status" value="1"/>
</dbReference>
<dbReference type="GO" id="GO:0004181">
    <property type="term" value="F:metallocarboxypeptidase activity"/>
    <property type="evidence" value="ECO:0007669"/>
    <property type="project" value="InterPro"/>
</dbReference>
<evidence type="ECO:0000256" key="7">
    <source>
        <dbReference type="ARBA" id="ARBA00023180"/>
    </source>
</evidence>
<keyword evidence="5" id="KW-0378">Hydrolase</keyword>
<evidence type="ECO:0000313" key="12">
    <source>
        <dbReference type="Proteomes" id="UP000005408"/>
    </source>
</evidence>
<organism evidence="11 12">
    <name type="scientific">Magallana gigas</name>
    <name type="common">Pacific oyster</name>
    <name type="synonym">Crassostrea gigas</name>
    <dbReference type="NCBI Taxonomy" id="29159"/>
    <lineage>
        <taxon>Eukaryota</taxon>
        <taxon>Metazoa</taxon>
        <taxon>Spiralia</taxon>
        <taxon>Lophotrochozoa</taxon>
        <taxon>Mollusca</taxon>
        <taxon>Bivalvia</taxon>
        <taxon>Autobranchia</taxon>
        <taxon>Pteriomorphia</taxon>
        <taxon>Ostreida</taxon>
        <taxon>Ostreoidea</taxon>
        <taxon>Ostreidae</taxon>
        <taxon>Magallana</taxon>
    </lineage>
</organism>
<dbReference type="Pfam" id="PF00246">
    <property type="entry name" value="Peptidase_M14"/>
    <property type="match status" value="1"/>
</dbReference>
<dbReference type="PROSITE" id="PS00133">
    <property type="entry name" value="CARBOXYPEPT_ZN_2"/>
    <property type="match status" value="1"/>
</dbReference>
<comment type="similarity">
    <text evidence="2 8">Belongs to the peptidase M14 family.</text>
</comment>
<feature type="signal peptide" evidence="9">
    <location>
        <begin position="1"/>
        <end position="18"/>
    </location>
</feature>
<evidence type="ECO:0000256" key="3">
    <source>
        <dbReference type="ARBA" id="ARBA00022645"/>
    </source>
</evidence>
<evidence type="ECO:0000256" key="5">
    <source>
        <dbReference type="ARBA" id="ARBA00022801"/>
    </source>
</evidence>
<keyword evidence="6" id="KW-0862">Zinc</keyword>
<dbReference type="SUPFAM" id="SSF49464">
    <property type="entry name" value="Carboxypeptidase regulatory domain-like"/>
    <property type="match status" value="1"/>
</dbReference>
<evidence type="ECO:0000256" key="8">
    <source>
        <dbReference type="PROSITE-ProRule" id="PRU01379"/>
    </source>
</evidence>
<reference evidence="11" key="1">
    <citation type="submission" date="2022-08" db="UniProtKB">
        <authorList>
            <consortium name="EnsemblMetazoa"/>
        </authorList>
    </citation>
    <scope>IDENTIFICATION</scope>
    <source>
        <strain evidence="11">05x7-T-G4-1.051#20</strain>
    </source>
</reference>
<sequence>MRLIAATFLALSIACNRAFELKDFTFGDHDYNSLLNVLNETNKKCPDVSRIYSLDEKTVEGRDLVVIEFTAEKPGTHLAGKPEFKYVGNMHGNEVDLNRNFPEVDKLEYKYEKLEGGLNNHIMSLSKALSKMNLAPETRAVIKWLYSIPFVLSSNLHGGDLVANYPYDESRDDRKTSQYSASPDDGLFRYLAKSYSKHHLTMSDPSRKPCDMSGDLELPEFKDGITNGAKWYSVAGGMQDFNYLATNCFETTLELGCNKFPYPEEEKNYWEENKAALLNYMFQVHIGIKGLIQSGGKRVGNATIKVMNMPSGSPIKHDVLSGKQGDYYRLLLDGDYKVRVVAEGFHPEERCITVANKQMQQAQVVNFDLTPSNKERTKGQTGCIPTKQLDLSSGTEQFLQDSLYDKLYGDYVYNTKDYQLYNYLQRILKSVTGN</sequence>
<name>A0A8W8ISA0_MAGGI</name>
<proteinExistence type="inferred from homology"/>
<evidence type="ECO:0000313" key="11">
    <source>
        <dbReference type="EnsemblMetazoa" id="G1535.6:cds"/>
    </source>
</evidence>
<dbReference type="CDD" id="cd11308">
    <property type="entry name" value="Peptidase_M14NE-CP-C_like"/>
    <property type="match status" value="1"/>
</dbReference>
<keyword evidence="12" id="KW-1185">Reference proteome</keyword>
<dbReference type="PRINTS" id="PR00765">
    <property type="entry name" value="CRBOXYPTASEA"/>
</dbReference>
<dbReference type="SMART" id="SM00631">
    <property type="entry name" value="Zn_pept"/>
    <property type="match status" value="1"/>
</dbReference>
<keyword evidence="3" id="KW-0121">Carboxypeptidase</keyword>
<dbReference type="GO" id="GO:0008270">
    <property type="term" value="F:zinc ion binding"/>
    <property type="evidence" value="ECO:0007669"/>
    <property type="project" value="InterPro"/>
</dbReference>
<dbReference type="PANTHER" id="PTHR11532">
    <property type="entry name" value="PROTEASE M14 CARBOXYPEPTIDASE"/>
    <property type="match status" value="1"/>
</dbReference>
<evidence type="ECO:0000256" key="4">
    <source>
        <dbReference type="ARBA" id="ARBA00022723"/>
    </source>
</evidence>